<organism evidence="11 12">
    <name type="scientific">Pseudomicrostroma glucosiphilum</name>
    <dbReference type="NCBI Taxonomy" id="1684307"/>
    <lineage>
        <taxon>Eukaryota</taxon>
        <taxon>Fungi</taxon>
        <taxon>Dikarya</taxon>
        <taxon>Basidiomycota</taxon>
        <taxon>Ustilaginomycotina</taxon>
        <taxon>Exobasidiomycetes</taxon>
        <taxon>Microstromatales</taxon>
        <taxon>Microstromatales incertae sedis</taxon>
        <taxon>Pseudomicrostroma</taxon>
    </lineage>
</organism>
<dbReference type="PRINTS" id="PR00862">
    <property type="entry name" value="PROLIGOPTASE"/>
</dbReference>
<evidence type="ECO:0000256" key="3">
    <source>
        <dbReference type="ARBA" id="ARBA00011245"/>
    </source>
</evidence>
<dbReference type="InterPro" id="IPR001375">
    <property type="entry name" value="Peptidase_S9_cat"/>
</dbReference>
<dbReference type="Pfam" id="PF02897">
    <property type="entry name" value="Peptidase_S9_N"/>
    <property type="match status" value="1"/>
</dbReference>
<keyword evidence="12" id="KW-1185">Reference proteome</keyword>
<comment type="subunit">
    <text evidence="3">Monomer.</text>
</comment>
<sequence>MAAPLISPSQASALPWGETPLPKNYPDRPNPFKTIGIPDPWRVLEDYGSKVTKRFVAEQNALTAPRLQQHPSRARLETAVSRSQAYRKISCPQLQADGYYYWLHWGEEGERGVMVRSRNVAEDFGKAPGSSHHKLTARPQLVFDPAQEGQHTSLYDHSFSPCGTRWCAVLQDGGSDWQRLHTIDMSSGQPESIGQDVEHSKFTFGATFLSEDEFLYKRALQTDCPSRPGEGVPAKPDGDFGLFYHHLGNEARADSVILGISGRIVGKPVLCQSLMNTNDRARRRQWLFVDWYANTNPETESFLIELPSEKKGHLKAASLATIVETGKRWLSRGFLGLTTYIGSSDTCHIFLSTCDGHTKGRIVSVDFDALDATALDSQIPYHELIPSTEDTLQSANLVGSHAGSQVLVLVYLQHASSVLAFHDARTGTRLADLPGNLIPACADISQISSRADADDFYIAIQSLTAPPQVLIGKMDQEQHITLATLADQTSFADDYVHVQLPEEALVCTKHFYKSFDGIQIPLFLCHRTDLDLQTYRHPTLLHAYGGFAQPLLPFYDPLFVTWMLECRGIVSLACIRGGGEYGKAWHEAARGPGRRPTSYKDLLYAAKFLQEELSVTTPALTASYGSSNGGTLVATTMNSSPELFGAVLCDVGVHDISRFHLFTMGRLWKGEYGDPDVPADLELMLEWSPLHTVPKQGTVRQPAVLITTADHDVRVIAGHSLKLLAELQSNRRLGGEDGLALGRIYTNTGHESGAKSRHQIMEEAVDRLVFLVSSLPGPLPAAATASAVKGCVIC</sequence>
<dbReference type="Gene3D" id="3.40.50.1820">
    <property type="entry name" value="alpha/beta hydrolase"/>
    <property type="match status" value="1"/>
</dbReference>
<evidence type="ECO:0000256" key="6">
    <source>
        <dbReference type="ARBA" id="ARBA00022825"/>
    </source>
</evidence>
<comment type="similarity">
    <text evidence="2 7">Belongs to the peptidase S9A family.</text>
</comment>
<dbReference type="InterPro" id="IPR051167">
    <property type="entry name" value="Prolyl_oligopep/macrocyclase"/>
</dbReference>
<comment type="catalytic activity">
    <reaction evidence="1">
        <text>Hydrolysis of Pro-|-Xaa &gt;&gt; Ala-|-Xaa in oligopeptides.</text>
        <dbReference type="EC" id="3.4.21.26"/>
    </reaction>
</comment>
<keyword evidence="6 7" id="KW-0720">Serine protease</keyword>
<dbReference type="Proteomes" id="UP000245942">
    <property type="component" value="Unassembled WGS sequence"/>
</dbReference>
<evidence type="ECO:0000259" key="10">
    <source>
        <dbReference type="Pfam" id="PF02897"/>
    </source>
</evidence>
<keyword evidence="4 7" id="KW-0645">Protease</keyword>
<dbReference type="InterPro" id="IPR023302">
    <property type="entry name" value="Pept_S9A_N"/>
</dbReference>
<protein>
    <recommendedName>
        <fullName evidence="7">Prolyl endopeptidase</fullName>
        <ecNumber evidence="7">3.4.21.-</ecNumber>
    </recommendedName>
</protein>
<dbReference type="PANTHER" id="PTHR42881">
    <property type="entry name" value="PROLYL ENDOPEPTIDASE"/>
    <property type="match status" value="1"/>
</dbReference>
<evidence type="ECO:0000256" key="7">
    <source>
        <dbReference type="RuleBase" id="RU368024"/>
    </source>
</evidence>
<gene>
    <name evidence="11" type="ORF">BCV69DRAFT_284879</name>
</gene>
<dbReference type="SUPFAM" id="SSF50993">
    <property type="entry name" value="Peptidase/esterase 'gauge' domain"/>
    <property type="match status" value="1"/>
</dbReference>
<evidence type="ECO:0000313" key="12">
    <source>
        <dbReference type="Proteomes" id="UP000245942"/>
    </source>
</evidence>
<evidence type="ECO:0000256" key="5">
    <source>
        <dbReference type="ARBA" id="ARBA00022801"/>
    </source>
</evidence>
<dbReference type="GO" id="GO:0005829">
    <property type="term" value="C:cytosol"/>
    <property type="evidence" value="ECO:0007669"/>
    <property type="project" value="TreeGrafter"/>
</dbReference>
<evidence type="ECO:0000256" key="2">
    <source>
        <dbReference type="ARBA" id="ARBA00005228"/>
    </source>
</evidence>
<dbReference type="SUPFAM" id="SSF53474">
    <property type="entry name" value="alpha/beta-Hydrolases"/>
    <property type="match status" value="1"/>
</dbReference>
<dbReference type="RefSeq" id="XP_025345731.1">
    <property type="nucleotide sequence ID" value="XM_025493202.1"/>
</dbReference>
<dbReference type="GO" id="GO:0004252">
    <property type="term" value="F:serine-type endopeptidase activity"/>
    <property type="evidence" value="ECO:0007669"/>
    <property type="project" value="UniProtKB-UniRule"/>
</dbReference>
<dbReference type="GeneID" id="37014936"/>
<proteinExistence type="inferred from homology"/>
<dbReference type="Pfam" id="PF00326">
    <property type="entry name" value="Peptidase_S9"/>
    <property type="match status" value="1"/>
</dbReference>
<accession>A0A316U262</accession>
<evidence type="ECO:0000256" key="4">
    <source>
        <dbReference type="ARBA" id="ARBA00022670"/>
    </source>
</evidence>
<dbReference type="GO" id="GO:0070012">
    <property type="term" value="F:oligopeptidase activity"/>
    <property type="evidence" value="ECO:0007669"/>
    <property type="project" value="TreeGrafter"/>
</dbReference>
<feature type="region of interest" description="Disordered" evidence="8">
    <location>
        <begin position="13"/>
        <end position="32"/>
    </location>
</feature>
<feature type="domain" description="Peptidase S9A N-terminal" evidence="10">
    <location>
        <begin position="37"/>
        <end position="477"/>
    </location>
</feature>
<dbReference type="OrthoDB" id="248387at2759"/>
<evidence type="ECO:0000256" key="8">
    <source>
        <dbReference type="SAM" id="MobiDB-lite"/>
    </source>
</evidence>
<evidence type="ECO:0000259" key="9">
    <source>
        <dbReference type="Pfam" id="PF00326"/>
    </source>
</evidence>
<evidence type="ECO:0000256" key="1">
    <source>
        <dbReference type="ARBA" id="ARBA00001070"/>
    </source>
</evidence>
<dbReference type="AlphaFoldDB" id="A0A316U262"/>
<dbReference type="InterPro" id="IPR029058">
    <property type="entry name" value="AB_hydrolase_fold"/>
</dbReference>
<dbReference type="PANTHER" id="PTHR42881:SF2">
    <property type="entry name" value="PROLYL ENDOPEPTIDASE"/>
    <property type="match status" value="1"/>
</dbReference>
<dbReference type="Gene3D" id="2.130.10.120">
    <property type="entry name" value="Prolyl oligopeptidase, N-terminal domain"/>
    <property type="match status" value="1"/>
</dbReference>
<reference evidence="11 12" key="1">
    <citation type="journal article" date="2018" name="Mol. Biol. Evol.">
        <title>Broad Genomic Sampling Reveals a Smut Pathogenic Ancestry of the Fungal Clade Ustilaginomycotina.</title>
        <authorList>
            <person name="Kijpornyongpan T."/>
            <person name="Mondo S.J."/>
            <person name="Barry K."/>
            <person name="Sandor L."/>
            <person name="Lee J."/>
            <person name="Lipzen A."/>
            <person name="Pangilinan J."/>
            <person name="LaButti K."/>
            <person name="Hainaut M."/>
            <person name="Henrissat B."/>
            <person name="Grigoriev I.V."/>
            <person name="Spatafora J.W."/>
            <person name="Aime M.C."/>
        </authorList>
    </citation>
    <scope>NUCLEOTIDE SEQUENCE [LARGE SCALE GENOMIC DNA]</scope>
    <source>
        <strain evidence="11 12">MCA 4718</strain>
    </source>
</reference>
<keyword evidence="5 7" id="KW-0378">Hydrolase</keyword>
<evidence type="ECO:0000313" key="11">
    <source>
        <dbReference type="EMBL" id="PWN18571.1"/>
    </source>
</evidence>
<name>A0A316U262_9BASI</name>
<dbReference type="GO" id="GO:0006508">
    <property type="term" value="P:proteolysis"/>
    <property type="evidence" value="ECO:0007669"/>
    <property type="project" value="UniProtKB-KW"/>
</dbReference>
<dbReference type="EMBL" id="KZ819335">
    <property type="protein sequence ID" value="PWN18571.1"/>
    <property type="molecule type" value="Genomic_DNA"/>
</dbReference>
<feature type="domain" description="Peptidase S9 prolyl oligopeptidase catalytic" evidence="9">
    <location>
        <begin position="569"/>
        <end position="773"/>
    </location>
</feature>
<dbReference type="InterPro" id="IPR002470">
    <property type="entry name" value="Peptidase_S9A"/>
</dbReference>
<dbReference type="EC" id="3.4.21.-" evidence="7"/>